<dbReference type="Proteomes" id="UP000601597">
    <property type="component" value="Unassembled WGS sequence"/>
</dbReference>
<sequence length="200" mass="22610">MTTGTRQDRGRLFYLMGPSGAGKDSLLDACRNQRVSGQRLRTAPRYITRHEGAGGEDHIAVTPGDFHQQLEHGRFALHWLANGRHYGIGIEVDRWLAAGDVVLMNGSRAHLEQALGRYRELLVPVLICVDPEKQRQRLVDRGRETAAEIEARVERARRLQSELESRFVTIHNNGTLSGATEQLLAIIRDHLPERLSRHQN</sequence>
<comment type="similarity">
    <text evidence="6">Belongs to the ribose 1,5-bisphosphokinase family.</text>
</comment>
<feature type="coiled-coil region" evidence="7">
    <location>
        <begin position="139"/>
        <end position="166"/>
    </location>
</feature>
<dbReference type="Gene3D" id="3.40.50.300">
    <property type="entry name" value="P-loop containing nucleotide triphosphate hydrolases"/>
    <property type="match status" value="1"/>
</dbReference>
<dbReference type="HAMAP" id="MF_00836">
    <property type="entry name" value="PhnN"/>
    <property type="match status" value="1"/>
</dbReference>
<dbReference type="SUPFAM" id="SSF52540">
    <property type="entry name" value="P-loop containing nucleoside triphosphate hydrolases"/>
    <property type="match status" value="1"/>
</dbReference>
<organism evidence="9 10">
    <name type="scientific">Marinobacter zhanjiangensis</name>
    <dbReference type="NCBI Taxonomy" id="578215"/>
    <lineage>
        <taxon>Bacteria</taxon>
        <taxon>Pseudomonadati</taxon>
        <taxon>Pseudomonadota</taxon>
        <taxon>Gammaproteobacteria</taxon>
        <taxon>Pseudomonadales</taxon>
        <taxon>Marinobacteraceae</taxon>
        <taxon>Marinobacter</taxon>
    </lineage>
</organism>
<keyword evidence="3 6" id="KW-0808">Transferase</keyword>
<dbReference type="InterPro" id="IPR027417">
    <property type="entry name" value="P-loop_NTPase"/>
</dbReference>
<dbReference type="PROSITE" id="PS50052">
    <property type="entry name" value="GUANYLATE_KINASE_2"/>
    <property type="match status" value="1"/>
</dbReference>
<feature type="domain" description="Guanylate kinase-like" evidence="8">
    <location>
        <begin position="10"/>
        <end position="188"/>
    </location>
</feature>
<dbReference type="InterPro" id="IPR012699">
    <property type="entry name" value="PhnN"/>
</dbReference>
<dbReference type="NCBIfam" id="NF007485">
    <property type="entry name" value="PRK10078.1"/>
    <property type="match status" value="1"/>
</dbReference>
<evidence type="ECO:0000256" key="1">
    <source>
        <dbReference type="ARBA" id="ARBA00000373"/>
    </source>
</evidence>
<dbReference type="PANTHER" id="PTHR23117">
    <property type="entry name" value="GUANYLATE KINASE-RELATED"/>
    <property type="match status" value="1"/>
</dbReference>
<dbReference type="InterPro" id="IPR008144">
    <property type="entry name" value="Guanylate_kin-like_dom"/>
</dbReference>
<comment type="function">
    <text evidence="6">Catalyzes the phosphorylation of ribose 1,5-bisphosphate to 5-phospho-D-ribosyl alpha-1-diphosphate (PRPP).</text>
</comment>
<evidence type="ECO:0000256" key="5">
    <source>
        <dbReference type="ARBA" id="ARBA00022840"/>
    </source>
</evidence>
<comment type="pathway">
    <text evidence="2 6">Metabolic intermediate biosynthesis; 5-phospho-alpha-D-ribose 1-diphosphate biosynthesis; 5-phospho-alpha-D-ribose 1-diphosphate from D-ribose 5-phosphate (route II): step 3/3.</text>
</comment>
<accession>A0ABQ3AZ84</accession>
<name>A0ABQ3AZ84_9GAMM</name>
<evidence type="ECO:0000256" key="4">
    <source>
        <dbReference type="ARBA" id="ARBA00022741"/>
    </source>
</evidence>
<evidence type="ECO:0000256" key="6">
    <source>
        <dbReference type="HAMAP-Rule" id="MF_00836"/>
    </source>
</evidence>
<evidence type="ECO:0000256" key="7">
    <source>
        <dbReference type="SAM" id="Coils"/>
    </source>
</evidence>
<keyword evidence="5 6" id="KW-0067">ATP-binding</keyword>
<evidence type="ECO:0000259" key="8">
    <source>
        <dbReference type="PROSITE" id="PS50052"/>
    </source>
</evidence>
<proteinExistence type="inferred from homology"/>
<keyword evidence="4 6" id="KW-0547">Nucleotide-binding</keyword>
<evidence type="ECO:0000313" key="10">
    <source>
        <dbReference type="Proteomes" id="UP000601597"/>
    </source>
</evidence>
<evidence type="ECO:0000256" key="3">
    <source>
        <dbReference type="ARBA" id="ARBA00022679"/>
    </source>
</evidence>
<comment type="catalytic activity">
    <reaction evidence="1 6">
        <text>alpha-D-ribose 1,5-bisphosphate + ATP = 5-phospho-alpha-D-ribose 1-diphosphate + ADP</text>
        <dbReference type="Rhea" id="RHEA:20109"/>
        <dbReference type="ChEBI" id="CHEBI:30616"/>
        <dbReference type="ChEBI" id="CHEBI:58017"/>
        <dbReference type="ChEBI" id="CHEBI:68688"/>
        <dbReference type="ChEBI" id="CHEBI:456216"/>
        <dbReference type="EC" id="2.7.4.23"/>
    </reaction>
</comment>
<dbReference type="NCBIfam" id="TIGR02322">
    <property type="entry name" value="phosphon_PhnN"/>
    <property type="match status" value="1"/>
</dbReference>
<comment type="caution">
    <text evidence="9">The sequence shown here is derived from an EMBL/GenBank/DDBJ whole genome shotgun (WGS) entry which is preliminary data.</text>
</comment>
<evidence type="ECO:0000256" key="2">
    <source>
        <dbReference type="ARBA" id="ARBA00005069"/>
    </source>
</evidence>
<keyword evidence="7" id="KW-0175">Coiled coil</keyword>
<dbReference type="SMART" id="SM00072">
    <property type="entry name" value="GuKc"/>
    <property type="match status" value="1"/>
</dbReference>
<dbReference type="PANTHER" id="PTHR23117:SF8">
    <property type="entry name" value="RIBOSE 1,5-BISPHOSPHATE PHOSPHOKINASE PHNN"/>
    <property type="match status" value="1"/>
</dbReference>
<keyword evidence="10" id="KW-1185">Reference proteome</keyword>
<dbReference type="EMBL" id="BMXV01000003">
    <property type="protein sequence ID" value="GGY68931.1"/>
    <property type="molecule type" value="Genomic_DNA"/>
</dbReference>
<dbReference type="RefSeq" id="WP_189574999.1">
    <property type="nucleotide sequence ID" value="NZ_BMXV01000003.1"/>
</dbReference>
<reference evidence="10" key="1">
    <citation type="journal article" date="2019" name="Int. J. Syst. Evol. Microbiol.">
        <title>The Global Catalogue of Microorganisms (GCM) 10K type strain sequencing project: providing services to taxonomists for standard genome sequencing and annotation.</title>
        <authorList>
            <consortium name="The Broad Institute Genomics Platform"/>
            <consortium name="The Broad Institute Genome Sequencing Center for Infectious Disease"/>
            <person name="Wu L."/>
            <person name="Ma J."/>
        </authorList>
    </citation>
    <scope>NUCLEOTIDE SEQUENCE [LARGE SCALE GENOMIC DNA]</scope>
    <source>
        <strain evidence="10">KCTC 22280</strain>
    </source>
</reference>
<protein>
    <recommendedName>
        <fullName evidence="6">Ribose 1,5-bisphosphate phosphokinase PhnN</fullName>
        <ecNumber evidence="6">2.7.4.23</ecNumber>
    </recommendedName>
    <alternativeName>
        <fullName evidence="6">Ribose 1,5-bisphosphokinase</fullName>
    </alternativeName>
</protein>
<dbReference type="InterPro" id="IPR008145">
    <property type="entry name" value="GK/Ca_channel_bsu"/>
</dbReference>
<evidence type="ECO:0000313" key="9">
    <source>
        <dbReference type="EMBL" id="GGY68931.1"/>
    </source>
</evidence>
<gene>
    <name evidence="6 9" type="primary">phnN</name>
    <name evidence="9" type="ORF">GCM10007071_14750</name>
</gene>
<feature type="binding site" evidence="6">
    <location>
        <begin position="17"/>
        <end position="24"/>
    </location>
    <ligand>
        <name>ATP</name>
        <dbReference type="ChEBI" id="CHEBI:30616"/>
    </ligand>
</feature>
<dbReference type="EC" id="2.7.4.23" evidence="6"/>